<protein>
    <submittedName>
        <fullName evidence="2">VOC family protein</fullName>
    </submittedName>
</protein>
<sequence>MSDSTDSPVISPYLCYADGMKAIDWLEKAFGFVRIAAYANDEGELMHGELKAGNGGLVMMSGRNEKLQLNDPASLGASTFGTFVRLDSSAEVDAVHKTAVENGAKIVFELKHQDHGSYEFTCIDPQGHVWTLGTYNPDVG</sequence>
<evidence type="ECO:0000259" key="1">
    <source>
        <dbReference type="PROSITE" id="PS51819"/>
    </source>
</evidence>
<dbReference type="EMBL" id="BAAANN010000008">
    <property type="protein sequence ID" value="GAA1954342.1"/>
    <property type="molecule type" value="Genomic_DNA"/>
</dbReference>
<dbReference type="PANTHER" id="PTHR34109:SF1">
    <property type="entry name" value="VOC DOMAIN-CONTAINING PROTEIN"/>
    <property type="match status" value="1"/>
</dbReference>
<gene>
    <name evidence="2" type="ORF">GCM10009754_24730</name>
</gene>
<dbReference type="InterPro" id="IPR004360">
    <property type="entry name" value="Glyas_Fos-R_dOase_dom"/>
</dbReference>
<dbReference type="InterPro" id="IPR029068">
    <property type="entry name" value="Glyas_Bleomycin-R_OHBP_Dase"/>
</dbReference>
<accession>A0ABN2QKX7</accession>
<reference evidence="2 3" key="1">
    <citation type="journal article" date="2019" name="Int. J. Syst. Evol. Microbiol.">
        <title>The Global Catalogue of Microorganisms (GCM) 10K type strain sequencing project: providing services to taxonomists for standard genome sequencing and annotation.</title>
        <authorList>
            <consortium name="The Broad Institute Genomics Platform"/>
            <consortium name="The Broad Institute Genome Sequencing Center for Infectious Disease"/>
            <person name="Wu L."/>
            <person name="Ma J."/>
        </authorList>
    </citation>
    <scope>NUCLEOTIDE SEQUENCE [LARGE SCALE GENOMIC DNA]</scope>
    <source>
        <strain evidence="2 3">JCM 14545</strain>
    </source>
</reference>
<dbReference type="PROSITE" id="PS51819">
    <property type="entry name" value="VOC"/>
    <property type="match status" value="1"/>
</dbReference>
<dbReference type="RefSeq" id="WP_344416950.1">
    <property type="nucleotide sequence ID" value="NZ_BAAANN010000008.1"/>
</dbReference>
<evidence type="ECO:0000313" key="3">
    <source>
        <dbReference type="Proteomes" id="UP001501116"/>
    </source>
</evidence>
<dbReference type="PANTHER" id="PTHR34109">
    <property type="entry name" value="BNAUNNG04460D PROTEIN-RELATED"/>
    <property type="match status" value="1"/>
</dbReference>
<dbReference type="SUPFAM" id="SSF54593">
    <property type="entry name" value="Glyoxalase/Bleomycin resistance protein/Dihydroxybiphenyl dioxygenase"/>
    <property type="match status" value="1"/>
</dbReference>
<evidence type="ECO:0000313" key="2">
    <source>
        <dbReference type="EMBL" id="GAA1954342.1"/>
    </source>
</evidence>
<name>A0ABN2QKX7_9PSEU</name>
<organism evidence="2 3">
    <name type="scientific">Amycolatopsis minnesotensis</name>
    <dbReference type="NCBI Taxonomy" id="337894"/>
    <lineage>
        <taxon>Bacteria</taxon>
        <taxon>Bacillati</taxon>
        <taxon>Actinomycetota</taxon>
        <taxon>Actinomycetes</taxon>
        <taxon>Pseudonocardiales</taxon>
        <taxon>Pseudonocardiaceae</taxon>
        <taxon>Amycolatopsis</taxon>
    </lineage>
</organism>
<keyword evidence="3" id="KW-1185">Reference proteome</keyword>
<dbReference type="Proteomes" id="UP001501116">
    <property type="component" value="Unassembled WGS sequence"/>
</dbReference>
<dbReference type="Gene3D" id="3.30.720.120">
    <property type="match status" value="1"/>
</dbReference>
<dbReference type="Gene3D" id="3.30.720.110">
    <property type="match status" value="1"/>
</dbReference>
<feature type="domain" description="VOC" evidence="1">
    <location>
        <begin position="4"/>
        <end position="135"/>
    </location>
</feature>
<dbReference type="InterPro" id="IPR037523">
    <property type="entry name" value="VOC_core"/>
</dbReference>
<proteinExistence type="predicted"/>
<comment type="caution">
    <text evidence="2">The sequence shown here is derived from an EMBL/GenBank/DDBJ whole genome shotgun (WGS) entry which is preliminary data.</text>
</comment>
<dbReference type="Pfam" id="PF00903">
    <property type="entry name" value="Glyoxalase"/>
    <property type="match status" value="1"/>
</dbReference>